<comment type="caution">
    <text evidence="1">The sequence shown here is derived from an EMBL/GenBank/DDBJ whole genome shotgun (WGS) entry which is preliminary data.</text>
</comment>
<proteinExistence type="predicted"/>
<evidence type="ECO:0000313" key="1">
    <source>
        <dbReference type="EMBL" id="KIL10184.1"/>
    </source>
</evidence>
<dbReference type="Proteomes" id="UP000031978">
    <property type="component" value="Unassembled WGS sequence"/>
</dbReference>
<protein>
    <submittedName>
        <fullName evidence="1">Uncharacterized protein</fullName>
    </submittedName>
</protein>
<dbReference type="EMBL" id="JXCL01000045">
    <property type="protein sequence ID" value="KIL10184.1"/>
    <property type="molecule type" value="Genomic_DNA"/>
</dbReference>
<sequence>MNQFTSFCDDILIDEADRQELLSNIDNEKKSTYFFVI</sequence>
<evidence type="ECO:0000313" key="2">
    <source>
        <dbReference type="Proteomes" id="UP000031978"/>
    </source>
</evidence>
<reference evidence="1 2" key="1">
    <citation type="submission" date="2014-12" db="EMBL/GenBank/DDBJ databases">
        <title>Draft Genome Sequences of Five Spore-Forming Food Isolates of Bacillus pumilus.</title>
        <authorList>
            <person name="de Jong A."/>
            <person name="van Heel A.J."/>
            <person name="Montalban-Lopez M."/>
            <person name="Krawczyk A.O."/>
            <person name="Berendsen E.M."/>
            <person name="Wells-Bennik M."/>
            <person name="Kuipers O.P."/>
        </authorList>
    </citation>
    <scope>NUCLEOTIDE SEQUENCE [LARGE SCALE GENOMIC DNA]</scope>
    <source>
        <strain evidence="1 2">B4127</strain>
    </source>
</reference>
<accession>A0AB34QPT7</accession>
<gene>
    <name evidence="1" type="ORF">B4127_3123</name>
</gene>
<name>A0AB34QPT7_BACPU</name>
<organism evidence="1 2">
    <name type="scientific">Bacillus pumilus</name>
    <name type="common">Bacillus mesentericus</name>
    <dbReference type="NCBI Taxonomy" id="1408"/>
    <lineage>
        <taxon>Bacteria</taxon>
        <taxon>Bacillati</taxon>
        <taxon>Bacillota</taxon>
        <taxon>Bacilli</taxon>
        <taxon>Bacillales</taxon>
        <taxon>Bacillaceae</taxon>
        <taxon>Bacillus</taxon>
    </lineage>
</organism>
<dbReference type="AlphaFoldDB" id="A0AB34QPT7"/>